<accession>A0ABT0NES9</accession>
<dbReference type="EMBL" id="SNUZ01000003">
    <property type="protein sequence ID" value="MCL3786750.1"/>
    <property type="molecule type" value="Genomic_DNA"/>
</dbReference>
<dbReference type="RefSeq" id="WP_249375899.1">
    <property type="nucleotide sequence ID" value="NZ_SNUZ01000003.1"/>
</dbReference>
<dbReference type="PANTHER" id="PTHR48111:SF73">
    <property type="entry name" value="ALKALINE PHOSPHATASE SYNTHESIS TRANSCRIPTIONAL REGULATORY PROTEIN PHOP"/>
    <property type="match status" value="1"/>
</dbReference>
<evidence type="ECO:0000256" key="1">
    <source>
        <dbReference type="ARBA" id="ARBA00018672"/>
    </source>
</evidence>
<dbReference type="PANTHER" id="PTHR48111">
    <property type="entry name" value="REGULATOR OF RPOS"/>
    <property type="match status" value="1"/>
</dbReference>
<keyword evidence="11" id="KW-1185">Reference proteome</keyword>
<evidence type="ECO:0000259" key="8">
    <source>
        <dbReference type="PROSITE" id="PS50110"/>
    </source>
</evidence>
<dbReference type="InterPro" id="IPR011006">
    <property type="entry name" value="CheY-like_superfamily"/>
</dbReference>
<dbReference type="InterPro" id="IPR001867">
    <property type="entry name" value="OmpR/PhoB-type_DNA-bd"/>
</dbReference>
<dbReference type="InterPro" id="IPR036388">
    <property type="entry name" value="WH-like_DNA-bd_sf"/>
</dbReference>
<keyword evidence="4" id="KW-0804">Transcription</keyword>
<evidence type="ECO:0000256" key="7">
    <source>
        <dbReference type="PROSITE-ProRule" id="PRU01091"/>
    </source>
</evidence>
<comment type="caution">
    <text evidence="10">The sequence shown here is derived from an EMBL/GenBank/DDBJ whole genome shotgun (WGS) entry which is preliminary data.</text>
</comment>
<evidence type="ECO:0000259" key="9">
    <source>
        <dbReference type="PROSITE" id="PS51755"/>
    </source>
</evidence>
<dbReference type="Gene3D" id="6.10.250.690">
    <property type="match status" value="1"/>
</dbReference>
<dbReference type="CDD" id="cd00383">
    <property type="entry name" value="trans_reg_C"/>
    <property type="match status" value="1"/>
</dbReference>
<protein>
    <recommendedName>
        <fullName evidence="1">Stage 0 sporulation protein A homolog</fullName>
    </recommendedName>
</protein>
<dbReference type="SMART" id="SM00862">
    <property type="entry name" value="Trans_reg_C"/>
    <property type="match status" value="1"/>
</dbReference>
<feature type="domain" description="Response regulatory" evidence="8">
    <location>
        <begin position="2"/>
        <end position="114"/>
    </location>
</feature>
<dbReference type="Gene3D" id="3.40.50.2300">
    <property type="match status" value="1"/>
</dbReference>
<organism evidence="10 11">
    <name type="scientific">Ruminococcus bromii</name>
    <dbReference type="NCBI Taxonomy" id="40518"/>
    <lineage>
        <taxon>Bacteria</taxon>
        <taxon>Bacillati</taxon>
        <taxon>Bacillota</taxon>
        <taxon>Clostridia</taxon>
        <taxon>Eubacteriales</taxon>
        <taxon>Oscillospiraceae</taxon>
        <taxon>Ruminococcus</taxon>
    </lineage>
</organism>
<reference evidence="10 11" key="1">
    <citation type="submission" date="2019-03" db="EMBL/GenBank/DDBJ databases">
        <authorList>
            <person name="Molinero N."/>
            <person name="Sanchez B."/>
            <person name="Walker A."/>
            <person name="Duncan S."/>
            <person name="Delgado S."/>
            <person name="Margolles A."/>
        </authorList>
    </citation>
    <scope>NUCLEOTIDE SEQUENCE [LARGE SCALE GENOMIC DNA]</scope>
    <source>
        <strain evidence="10 11">IPLA60002</strain>
    </source>
</reference>
<name>A0ABT0NES9_9FIRM</name>
<evidence type="ECO:0000256" key="5">
    <source>
        <dbReference type="ARBA" id="ARBA00024867"/>
    </source>
</evidence>
<evidence type="ECO:0000256" key="3">
    <source>
        <dbReference type="ARBA" id="ARBA00023125"/>
    </source>
</evidence>
<dbReference type="SUPFAM" id="SSF52172">
    <property type="entry name" value="CheY-like"/>
    <property type="match status" value="1"/>
</dbReference>
<evidence type="ECO:0000256" key="4">
    <source>
        <dbReference type="ARBA" id="ARBA00023163"/>
    </source>
</evidence>
<evidence type="ECO:0000313" key="11">
    <source>
        <dbReference type="Proteomes" id="UP001056693"/>
    </source>
</evidence>
<feature type="modified residue" description="4-aspartylphosphate" evidence="6">
    <location>
        <position position="50"/>
    </location>
</feature>
<keyword evidence="3 7" id="KW-0238">DNA-binding</keyword>
<dbReference type="PROSITE" id="PS50110">
    <property type="entry name" value="RESPONSE_REGULATORY"/>
    <property type="match status" value="1"/>
</dbReference>
<sequence length="218" mass="24616">MKILLVEDNKSIIKGLEYAFAQNGYSCEYCLSLDEAVRKAPFNYDVAVLDIMLPDGNGFDLFKKIRRYSDLPVIFLTAVDDEDSVVNGLELGADDYITKPFSTRELIARIKRVANKNSKKNIITVSGVTLDLDKSAVFENGKQLELTALEYKLLSLLMQNVGRVVTRELIFEKIWDVSGNFVNDNTLTVYIKRIRKKLDADIIKTVKGMGYQVAEVSE</sequence>
<dbReference type="Gene3D" id="1.10.10.10">
    <property type="entry name" value="Winged helix-like DNA-binding domain superfamily/Winged helix DNA-binding domain"/>
    <property type="match status" value="1"/>
</dbReference>
<dbReference type="Pfam" id="PF00072">
    <property type="entry name" value="Response_reg"/>
    <property type="match status" value="1"/>
</dbReference>
<gene>
    <name evidence="10" type="ORF">E2N93_01745</name>
</gene>
<keyword evidence="2" id="KW-0805">Transcription regulation</keyword>
<dbReference type="Proteomes" id="UP001056693">
    <property type="component" value="Unassembled WGS sequence"/>
</dbReference>
<evidence type="ECO:0000313" key="10">
    <source>
        <dbReference type="EMBL" id="MCL3786750.1"/>
    </source>
</evidence>
<comment type="function">
    <text evidence="5">May play the central regulatory role in sporulation. It may be an element of the effector pathway responsible for the activation of sporulation genes in response to nutritional stress. Spo0A may act in concert with spo0H (a sigma factor) to control the expression of some genes that are critical to the sporulation process.</text>
</comment>
<dbReference type="SMART" id="SM00448">
    <property type="entry name" value="REC"/>
    <property type="match status" value="1"/>
</dbReference>
<dbReference type="PROSITE" id="PS51755">
    <property type="entry name" value="OMPR_PHOB"/>
    <property type="match status" value="1"/>
</dbReference>
<dbReference type="InterPro" id="IPR039420">
    <property type="entry name" value="WalR-like"/>
</dbReference>
<feature type="domain" description="OmpR/PhoB-type" evidence="9">
    <location>
        <begin position="120"/>
        <end position="215"/>
    </location>
</feature>
<feature type="DNA-binding region" description="OmpR/PhoB-type" evidence="7">
    <location>
        <begin position="120"/>
        <end position="215"/>
    </location>
</feature>
<keyword evidence="6" id="KW-0597">Phosphoprotein</keyword>
<proteinExistence type="predicted"/>
<evidence type="ECO:0000256" key="6">
    <source>
        <dbReference type="PROSITE-ProRule" id="PRU00169"/>
    </source>
</evidence>
<dbReference type="InterPro" id="IPR001789">
    <property type="entry name" value="Sig_transdc_resp-reg_receiver"/>
</dbReference>
<dbReference type="Pfam" id="PF00486">
    <property type="entry name" value="Trans_reg_C"/>
    <property type="match status" value="1"/>
</dbReference>
<evidence type="ECO:0000256" key="2">
    <source>
        <dbReference type="ARBA" id="ARBA00023015"/>
    </source>
</evidence>